<keyword evidence="9" id="KW-1185">Reference proteome</keyword>
<dbReference type="GO" id="GO:0019752">
    <property type="term" value="P:carboxylic acid metabolic process"/>
    <property type="evidence" value="ECO:0007669"/>
    <property type="project" value="InterPro"/>
</dbReference>
<dbReference type="Gene3D" id="3.90.1150.170">
    <property type="match status" value="1"/>
</dbReference>
<protein>
    <submittedName>
        <fullName evidence="8">Pyridoxal-dependent decarboxylase</fullName>
    </submittedName>
</protein>
<dbReference type="PANTHER" id="PTHR45677:SF8">
    <property type="entry name" value="CYSTEINE SULFINIC ACID DECARBOXYLASE"/>
    <property type="match status" value="1"/>
</dbReference>
<evidence type="ECO:0000256" key="5">
    <source>
        <dbReference type="ARBA" id="ARBA00023239"/>
    </source>
</evidence>
<organism evidence="8 9">
    <name type="scientific">Ferrimonas aestuarii</name>
    <dbReference type="NCBI Taxonomy" id="2569539"/>
    <lineage>
        <taxon>Bacteria</taxon>
        <taxon>Pseudomonadati</taxon>
        <taxon>Pseudomonadota</taxon>
        <taxon>Gammaproteobacteria</taxon>
        <taxon>Alteromonadales</taxon>
        <taxon>Ferrimonadaceae</taxon>
        <taxon>Ferrimonas</taxon>
    </lineage>
</organism>
<evidence type="ECO:0000256" key="1">
    <source>
        <dbReference type="ARBA" id="ARBA00001933"/>
    </source>
</evidence>
<evidence type="ECO:0000313" key="8">
    <source>
        <dbReference type="EMBL" id="TKB50119.1"/>
    </source>
</evidence>
<dbReference type="GO" id="GO:0016831">
    <property type="term" value="F:carboxy-lyase activity"/>
    <property type="evidence" value="ECO:0007669"/>
    <property type="project" value="UniProtKB-KW"/>
</dbReference>
<dbReference type="InterPro" id="IPR015421">
    <property type="entry name" value="PyrdxlP-dep_Trfase_major"/>
</dbReference>
<dbReference type="PANTHER" id="PTHR45677">
    <property type="entry name" value="GLUTAMATE DECARBOXYLASE-RELATED"/>
    <property type="match status" value="1"/>
</dbReference>
<evidence type="ECO:0000256" key="4">
    <source>
        <dbReference type="ARBA" id="ARBA00022898"/>
    </source>
</evidence>
<dbReference type="GO" id="GO:0030170">
    <property type="term" value="F:pyridoxal phosphate binding"/>
    <property type="evidence" value="ECO:0007669"/>
    <property type="project" value="InterPro"/>
</dbReference>
<dbReference type="SUPFAM" id="SSF53383">
    <property type="entry name" value="PLP-dependent transferases"/>
    <property type="match status" value="1"/>
</dbReference>
<proteinExistence type="inferred from homology"/>
<accession>A0A4U1BGK2</accession>
<dbReference type="Proteomes" id="UP000305675">
    <property type="component" value="Unassembled WGS sequence"/>
</dbReference>
<dbReference type="InterPro" id="IPR002129">
    <property type="entry name" value="PyrdxlP-dep_de-COase"/>
</dbReference>
<comment type="cofactor">
    <cofactor evidence="1 6 7">
        <name>pyridoxal 5'-phosphate</name>
        <dbReference type="ChEBI" id="CHEBI:597326"/>
    </cofactor>
</comment>
<dbReference type="RefSeq" id="WP_136865143.1">
    <property type="nucleotide sequence ID" value="NZ_SWCJ01000023.1"/>
</dbReference>
<keyword evidence="3" id="KW-0210">Decarboxylase</keyword>
<dbReference type="CDD" id="cd06450">
    <property type="entry name" value="DOPA_deC_like"/>
    <property type="match status" value="1"/>
</dbReference>
<dbReference type="AlphaFoldDB" id="A0A4U1BGK2"/>
<evidence type="ECO:0000256" key="3">
    <source>
        <dbReference type="ARBA" id="ARBA00022793"/>
    </source>
</evidence>
<evidence type="ECO:0000313" key="9">
    <source>
        <dbReference type="Proteomes" id="UP000305675"/>
    </source>
</evidence>
<dbReference type="OrthoDB" id="9803665at2"/>
<evidence type="ECO:0000256" key="2">
    <source>
        <dbReference type="ARBA" id="ARBA00009533"/>
    </source>
</evidence>
<name>A0A4U1BGK2_9GAMM</name>
<comment type="similarity">
    <text evidence="2 7">Belongs to the group II decarboxylase family.</text>
</comment>
<feature type="modified residue" description="N6-(pyridoxal phosphate)lysine" evidence="6">
    <location>
        <position position="325"/>
    </location>
</feature>
<dbReference type="Gene3D" id="3.40.640.10">
    <property type="entry name" value="Type I PLP-dependent aspartate aminotransferase-like (Major domain)"/>
    <property type="match status" value="1"/>
</dbReference>
<dbReference type="EMBL" id="SWCJ01000023">
    <property type="protein sequence ID" value="TKB50119.1"/>
    <property type="molecule type" value="Genomic_DNA"/>
</dbReference>
<keyword evidence="5 7" id="KW-0456">Lyase</keyword>
<reference evidence="8 9" key="1">
    <citation type="submission" date="2019-04" db="EMBL/GenBank/DDBJ databases">
        <authorList>
            <person name="Hwang J.C."/>
        </authorList>
    </citation>
    <scope>NUCLEOTIDE SEQUENCE [LARGE SCALE GENOMIC DNA]</scope>
    <source>
        <strain evidence="8 9">IMCC35002</strain>
    </source>
</reference>
<keyword evidence="4 6" id="KW-0663">Pyridoxal phosphate</keyword>
<comment type="caution">
    <text evidence="8">The sequence shown here is derived from an EMBL/GenBank/DDBJ whole genome shotgun (WGS) entry which is preliminary data.</text>
</comment>
<gene>
    <name evidence="8" type="ORF">FCL42_19690</name>
</gene>
<evidence type="ECO:0000256" key="6">
    <source>
        <dbReference type="PIRSR" id="PIRSR602129-50"/>
    </source>
</evidence>
<sequence>MDKLSAAISSTNETDFSPTLKESLFTANSQHQYQALMAQAVEQISQHIRSTDRAFTGISVEALSQQFLQIDLDTPLGQWRPALDELNRLYLNDAVHFHHSDYLAHLNCPVTLPSLVGEAIASALNTAVETWDQSAGATLIEQALIDWTCNKIGWKTLADGVFTSGGSQSNLMAMLLARHRICQQQWQWDPHQQGLPPEANKLRIYTSELSHFSVQKAASMLGLGFDAVVTVKADRFQKMDLHDLTFKLEQASQQGLIPMAIVATAGTTDFGSIDPLHGIAALCESLNIWMHVDAAYGGGLLVSEKFSHKLNGIDRADSVTVDYHKSFFQPVACSGFMVKDASQLGCLTYHAEYLNPLRQQQAGIPDLINKSLQTTRRFDALKLWLTLRVLGAKAIGQGFDQLLHLTRQVYWLLLSHPELEVVHQPQISTLVFRFLPNVGNTADEIDALNLAIQAQLSKQGEAVIAATRYQGRQYLKFTLLNPASDIKAIHNVVHKICHYGHTLQRQPQTL</sequence>
<evidence type="ECO:0000256" key="7">
    <source>
        <dbReference type="RuleBase" id="RU000382"/>
    </source>
</evidence>
<dbReference type="GO" id="GO:0005737">
    <property type="term" value="C:cytoplasm"/>
    <property type="evidence" value="ECO:0007669"/>
    <property type="project" value="TreeGrafter"/>
</dbReference>
<dbReference type="Pfam" id="PF00282">
    <property type="entry name" value="Pyridoxal_deC"/>
    <property type="match status" value="1"/>
</dbReference>
<dbReference type="InterPro" id="IPR015424">
    <property type="entry name" value="PyrdxlP-dep_Trfase"/>
</dbReference>